<evidence type="ECO:0000313" key="11">
    <source>
        <dbReference type="EMBL" id="PVZ95114.1"/>
    </source>
</evidence>
<dbReference type="Pfam" id="PF00717">
    <property type="entry name" value="Peptidase_S24"/>
    <property type="match status" value="1"/>
</dbReference>
<keyword evidence="5 8" id="KW-0472">Membrane</keyword>
<evidence type="ECO:0000313" key="12">
    <source>
        <dbReference type="Proteomes" id="UP000244893"/>
    </source>
</evidence>
<dbReference type="EC" id="3.4.21.89" evidence="6"/>
<evidence type="ECO:0000256" key="3">
    <source>
        <dbReference type="ARBA" id="ARBA00022692"/>
    </source>
</evidence>
<evidence type="ECO:0000256" key="7">
    <source>
        <dbReference type="SAM" id="MobiDB-lite"/>
    </source>
</evidence>
<accession>A0A2V1HXP3</accession>
<evidence type="ECO:0000256" key="9">
    <source>
        <dbReference type="SAM" id="SignalP"/>
    </source>
</evidence>
<evidence type="ECO:0000256" key="8">
    <source>
        <dbReference type="SAM" id="Phobius"/>
    </source>
</evidence>
<comment type="caution">
    <text evidence="11">The sequence shown here is derived from an EMBL/GenBank/DDBJ whole genome shotgun (WGS) entry which is preliminary data.</text>
</comment>
<keyword evidence="4 8" id="KW-1133">Transmembrane helix</keyword>
<feature type="compositionally biased region" description="Basic and acidic residues" evidence="7">
    <location>
        <begin position="158"/>
        <end position="168"/>
    </location>
</feature>
<dbReference type="Proteomes" id="UP000244893">
    <property type="component" value="Unassembled WGS sequence"/>
</dbReference>
<keyword evidence="9" id="KW-0732">Signal</keyword>
<proteinExistence type="predicted"/>
<feature type="domain" description="Peptidase S24/S26A/S26B/S26C" evidence="10">
    <location>
        <begin position="28"/>
        <end position="112"/>
    </location>
</feature>
<dbReference type="Gene3D" id="2.10.109.10">
    <property type="entry name" value="Umud Fragment, subunit A"/>
    <property type="match status" value="1"/>
</dbReference>
<keyword evidence="3 8" id="KW-0812">Transmembrane</keyword>
<dbReference type="GO" id="GO:0004252">
    <property type="term" value="F:serine-type endopeptidase activity"/>
    <property type="evidence" value="ECO:0007669"/>
    <property type="project" value="UniProtKB-UniRule"/>
</dbReference>
<feature type="compositionally biased region" description="Basic and acidic residues" evidence="7">
    <location>
        <begin position="179"/>
        <end position="188"/>
    </location>
</feature>
<dbReference type="SUPFAM" id="SSF51306">
    <property type="entry name" value="LexA/Signal peptidase"/>
    <property type="match status" value="1"/>
</dbReference>
<comment type="subcellular location">
    <subcellularLocation>
        <location evidence="1">Membrane</location>
    </subcellularLocation>
</comment>
<sequence length="326" mass="35198">MRVSTIARWSAITLLVAALAVPAVAVTLTGHTVVEVDGQSMEPTYLMGDVVTIRPAAPSDLVVGAVVTVQRPEGDRYTHRVVQVAEDGSLLLRGDNNEADDPATVPVDRVIGVVDGHLGGFWATLALQSQDWPLRVCLLAIVVALIFVPVLMPGAGSEPHEARPEGRRRADRTRGRRSARTEPKRTPAEDSATGHPAVALELMDSIRSETARVLLSSDRRLVGEYTVTTTQSSSDFPDLHVVIDISEKIRPRDKPAAHVDAAVGQVPVPVRRRDERMTAAVPFDNPGSVAAQELLWSRTAGSIDTAVPTRRSARAAQEHGRRRATR</sequence>
<dbReference type="EMBL" id="QEOP01000001">
    <property type="protein sequence ID" value="PVZ95114.1"/>
    <property type="molecule type" value="Genomic_DNA"/>
</dbReference>
<dbReference type="NCBIfam" id="TIGR02228">
    <property type="entry name" value="sigpep_I_arch"/>
    <property type="match status" value="1"/>
</dbReference>
<keyword evidence="2" id="KW-0378">Hydrolase</keyword>
<organism evidence="11 12">
    <name type="scientific">Amnibacterium flavum</name>
    <dbReference type="NCBI Taxonomy" id="2173173"/>
    <lineage>
        <taxon>Bacteria</taxon>
        <taxon>Bacillati</taxon>
        <taxon>Actinomycetota</taxon>
        <taxon>Actinomycetes</taxon>
        <taxon>Micrococcales</taxon>
        <taxon>Microbacteriaceae</taxon>
        <taxon>Amnibacterium</taxon>
    </lineage>
</organism>
<evidence type="ECO:0000256" key="2">
    <source>
        <dbReference type="ARBA" id="ARBA00022670"/>
    </source>
</evidence>
<keyword evidence="2" id="KW-0645">Protease</keyword>
<dbReference type="GO" id="GO:0016020">
    <property type="term" value="C:membrane"/>
    <property type="evidence" value="ECO:0007669"/>
    <property type="project" value="UniProtKB-SubCell"/>
</dbReference>
<feature type="signal peptide" evidence="9">
    <location>
        <begin position="1"/>
        <end position="25"/>
    </location>
</feature>
<keyword evidence="12" id="KW-1185">Reference proteome</keyword>
<evidence type="ECO:0000256" key="1">
    <source>
        <dbReference type="ARBA" id="ARBA00004370"/>
    </source>
</evidence>
<gene>
    <name evidence="11" type="ORF">DDQ50_00855</name>
</gene>
<dbReference type="GO" id="GO:0009003">
    <property type="term" value="F:signal peptidase activity"/>
    <property type="evidence" value="ECO:0007669"/>
    <property type="project" value="UniProtKB-EC"/>
</dbReference>
<feature type="region of interest" description="Disordered" evidence="7">
    <location>
        <begin position="155"/>
        <end position="195"/>
    </location>
</feature>
<dbReference type="AlphaFoldDB" id="A0A2V1HXP3"/>
<evidence type="ECO:0000256" key="6">
    <source>
        <dbReference type="NCBIfam" id="TIGR02228"/>
    </source>
</evidence>
<feature type="transmembrane region" description="Helical" evidence="8">
    <location>
        <begin position="132"/>
        <end position="152"/>
    </location>
</feature>
<feature type="chain" id="PRO_5016049426" description="Signal peptidase I" evidence="9">
    <location>
        <begin position="26"/>
        <end position="326"/>
    </location>
</feature>
<evidence type="ECO:0000256" key="5">
    <source>
        <dbReference type="ARBA" id="ARBA00023136"/>
    </source>
</evidence>
<feature type="compositionally biased region" description="Basic residues" evidence="7">
    <location>
        <begin position="169"/>
        <end position="178"/>
    </location>
</feature>
<feature type="region of interest" description="Disordered" evidence="7">
    <location>
        <begin position="305"/>
        <end position="326"/>
    </location>
</feature>
<evidence type="ECO:0000259" key="10">
    <source>
        <dbReference type="Pfam" id="PF00717"/>
    </source>
</evidence>
<dbReference type="CDD" id="cd06462">
    <property type="entry name" value="Peptidase_S24_S26"/>
    <property type="match status" value="1"/>
</dbReference>
<dbReference type="InterPro" id="IPR015927">
    <property type="entry name" value="Peptidase_S24_S26A/B/C"/>
</dbReference>
<dbReference type="InterPro" id="IPR036286">
    <property type="entry name" value="LexA/Signal_pep-like_sf"/>
</dbReference>
<dbReference type="GO" id="GO:0006465">
    <property type="term" value="P:signal peptide processing"/>
    <property type="evidence" value="ECO:0007669"/>
    <property type="project" value="UniProtKB-UniRule"/>
</dbReference>
<dbReference type="InterPro" id="IPR001733">
    <property type="entry name" value="Peptidase_S26B"/>
</dbReference>
<dbReference type="OrthoDB" id="3178064at2"/>
<protein>
    <recommendedName>
        <fullName evidence="6">Signal peptidase I</fullName>
        <ecNumber evidence="6">3.4.21.89</ecNumber>
    </recommendedName>
</protein>
<reference evidence="11 12" key="1">
    <citation type="submission" date="2018-05" db="EMBL/GenBank/DDBJ databases">
        <title>Amnibacterium sp. M8JJ-5, whole genome shotgun sequence.</title>
        <authorList>
            <person name="Tuo L."/>
        </authorList>
    </citation>
    <scope>NUCLEOTIDE SEQUENCE [LARGE SCALE GENOMIC DNA]</scope>
    <source>
        <strain evidence="11 12">M8JJ-5</strain>
    </source>
</reference>
<dbReference type="RefSeq" id="WP_116754852.1">
    <property type="nucleotide sequence ID" value="NZ_JBHUEX010000001.1"/>
</dbReference>
<name>A0A2V1HXP3_9MICO</name>
<evidence type="ECO:0000256" key="4">
    <source>
        <dbReference type="ARBA" id="ARBA00022989"/>
    </source>
</evidence>